<comment type="function">
    <text evidence="10">Involved in SarA attenuation. Affects resistance to oxacillin and teicoplanin, as well as the synthesis of virulence factors.</text>
</comment>
<evidence type="ECO:0000256" key="2">
    <source>
        <dbReference type="ARBA" id="ARBA00006068"/>
    </source>
</evidence>
<evidence type="ECO:0000256" key="4">
    <source>
        <dbReference type="ARBA" id="ARBA00022692"/>
    </source>
</evidence>
<dbReference type="PANTHER" id="PTHR33392:SF8">
    <property type="entry name" value="REGULATORY PROTEIN MSRR"/>
    <property type="match status" value="1"/>
</dbReference>
<dbReference type="Pfam" id="PF03816">
    <property type="entry name" value="LytR_cpsA_psr"/>
    <property type="match status" value="1"/>
</dbReference>
<keyword evidence="7" id="KW-0805">Transcription regulation</keyword>
<evidence type="ECO:0000256" key="9">
    <source>
        <dbReference type="ARBA" id="ARBA00023163"/>
    </source>
</evidence>
<dbReference type="NCBIfam" id="TIGR00350">
    <property type="entry name" value="lytR_cpsA_psr"/>
    <property type="match status" value="1"/>
</dbReference>
<evidence type="ECO:0000256" key="3">
    <source>
        <dbReference type="ARBA" id="ARBA00022475"/>
    </source>
</evidence>
<comment type="subcellular location">
    <subcellularLocation>
        <location evidence="1">Cell membrane</location>
        <topology evidence="1">Single-pass type II membrane protein</topology>
    </subcellularLocation>
</comment>
<evidence type="ECO:0000313" key="15">
    <source>
        <dbReference type="Proteomes" id="UP000625804"/>
    </source>
</evidence>
<keyword evidence="6 12" id="KW-1133">Transmembrane helix</keyword>
<feature type="domain" description="Cell envelope-related transcriptional attenuator" evidence="13">
    <location>
        <begin position="102"/>
        <end position="250"/>
    </location>
</feature>
<comment type="similarity">
    <text evidence="2">Belongs to the LytR/CpsA/Psr (LCP) family.</text>
</comment>
<protein>
    <recommendedName>
        <fullName evidence="11">Regulatory protein MsrR</fullName>
    </recommendedName>
</protein>
<name>A0A8J8K839_9BACI</name>
<dbReference type="AlphaFoldDB" id="A0A8J8K839"/>
<dbReference type="RefSeq" id="WP_173730671.1">
    <property type="nucleotide sequence ID" value="NZ_JABTTE010000006.1"/>
</dbReference>
<evidence type="ECO:0000256" key="6">
    <source>
        <dbReference type="ARBA" id="ARBA00022989"/>
    </source>
</evidence>
<gene>
    <name evidence="14" type="ORF">HR057_06770</name>
</gene>
<reference evidence="14" key="1">
    <citation type="submission" date="2020-06" db="EMBL/GenBank/DDBJ databases">
        <title>A novel thermopfilic bacterium from Erzurum, Turkey.</title>
        <authorList>
            <person name="Adiguzel A."/>
            <person name="Ay H."/>
            <person name="Baltaci M.O."/>
        </authorList>
    </citation>
    <scope>NUCLEOTIDE SEQUENCE</scope>
    <source>
        <strain evidence="14">P2</strain>
    </source>
</reference>
<dbReference type="EMBL" id="JABTTE010000006">
    <property type="protein sequence ID" value="NSL51471.1"/>
    <property type="molecule type" value="Genomic_DNA"/>
</dbReference>
<evidence type="ECO:0000256" key="7">
    <source>
        <dbReference type="ARBA" id="ARBA00023015"/>
    </source>
</evidence>
<evidence type="ECO:0000256" key="8">
    <source>
        <dbReference type="ARBA" id="ARBA00023136"/>
    </source>
</evidence>
<keyword evidence="5" id="KW-0735">Signal-anchor</keyword>
<evidence type="ECO:0000256" key="5">
    <source>
        <dbReference type="ARBA" id="ARBA00022968"/>
    </source>
</evidence>
<evidence type="ECO:0000256" key="1">
    <source>
        <dbReference type="ARBA" id="ARBA00004401"/>
    </source>
</evidence>
<evidence type="ECO:0000313" key="14">
    <source>
        <dbReference type="EMBL" id="NSL51471.1"/>
    </source>
</evidence>
<evidence type="ECO:0000256" key="12">
    <source>
        <dbReference type="SAM" id="Phobius"/>
    </source>
</evidence>
<organism evidence="14 15">
    <name type="scientific">Calidifontibacillus erzurumensis</name>
    <dbReference type="NCBI Taxonomy" id="2741433"/>
    <lineage>
        <taxon>Bacteria</taxon>
        <taxon>Bacillati</taxon>
        <taxon>Bacillota</taxon>
        <taxon>Bacilli</taxon>
        <taxon>Bacillales</taxon>
        <taxon>Bacillaceae</taxon>
        <taxon>Calidifontibacillus/Schinkia group</taxon>
        <taxon>Calidifontibacillus</taxon>
    </lineage>
</organism>
<dbReference type="InterPro" id="IPR004474">
    <property type="entry name" value="LytR_CpsA_psr"/>
</dbReference>
<keyword evidence="8 12" id="KW-0472">Membrane</keyword>
<dbReference type="Gene3D" id="3.40.630.190">
    <property type="entry name" value="LCP protein"/>
    <property type="match status" value="1"/>
</dbReference>
<keyword evidence="15" id="KW-1185">Reference proteome</keyword>
<proteinExistence type="inferred from homology"/>
<evidence type="ECO:0000259" key="13">
    <source>
        <dbReference type="Pfam" id="PF03816"/>
    </source>
</evidence>
<evidence type="ECO:0000256" key="10">
    <source>
        <dbReference type="ARBA" id="ARBA00037178"/>
    </source>
</evidence>
<dbReference type="GO" id="GO:0071555">
    <property type="term" value="P:cell wall organization"/>
    <property type="evidence" value="ECO:0007669"/>
    <property type="project" value="UniProtKB-KW"/>
</dbReference>
<dbReference type="PANTHER" id="PTHR33392">
    <property type="entry name" value="POLYISOPRENYL-TEICHOIC ACID--PEPTIDOGLYCAN TEICHOIC ACID TRANSFERASE TAGU"/>
    <property type="match status" value="1"/>
</dbReference>
<keyword evidence="9" id="KW-0804">Transcription</keyword>
<keyword evidence="3" id="KW-1003">Cell membrane</keyword>
<dbReference type="Proteomes" id="UP000625804">
    <property type="component" value="Unassembled WGS sequence"/>
</dbReference>
<keyword evidence="4 12" id="KW-0812">Transmembrane</keyword>
<sequence>MSSSRFERRRNIEQQRQALKRRRKKKNRLRISLILLTFFIAIIGYGVFQYYSGYISASGENELPFNNGKKEDKENNDFNGVKDLEKTNVLILGVDSTSGEGRTDTIMIAQYDPDTGSAKLASIMRDSYVSIPGHRDNKINQAYHYGGPELVRQTIKENFGIDVEYYAVVNFDGFAQVVDVLSPNGVEIDVEKRMKYTDRAGGLYIDFQPGVQRLNGQKLLEYARFRHDAESDFGRVRRQQQVIAAVKDEIISFNGIAKLPKMIGTIQPYIDTNISSKKMLALGTSFLTNPKDIETIRIPIDGSYQNKSYKHAGAVLEMDIEENKQALQDFFSTKQVVSEKVSINEVAVDNIQ</sequence>
<dbReference type="InterPro" id="IPR050922">
    <property type="entry name" value="LytR/CpsA/Psr_CW_biosynth"/>
</dbReference>
<comment type="caution">
    <text evidence="14">The sequence shown here is derived from an EMBL/GenBank/DDBJ whole genome shotgun (WGS) entry which is preliminary data.</text>
</comment>
<accession>A0A8J8K839</accession>
<evidence type="ECO:0000256" key="11">
    <source>
        <dbReference type="ARBA" id="ARBA00040752"/>
    </source>
</evidence>
<feature type="transmembrane region" description="Helical" evidence="12">
    <location>
        <begin position="29"/>
        <end position="48"/>
    </location>
</feature>
<dbReference type="GO" id="GO:0005886">
    <property type="term" value="C:plasma membrane"/>
    <property type="evidence" value="ECO:0007669"/>
    <property type="project" value="UniProtKB-SubCell"/>
</dbReference>